<sequence length="196" mass="21253">MPPACPLGAPSPPPPRLGGRSDERAAVTPPRSAFPRDVMVGAVADVHRRRHPDRCPRACRRVGGSLMTGRPPRGALGAALRAHAVMQTRPRARPGRTADRDKTRAPRNKSGGVRSPNTPRRASGLPGAPRRPKSAKPPRAVRWTWPHARPACDCGQPAGKHLRAHTPRSTWGRVERTPLPPSPPRRPTEAGTTRQR</sequence>
<dbReference type="AlphaFoldDB" id="A0A1X6NWI0"/>
<evidence type="ECO:0000256" key="1">
    <source>
        <dbReference type="SAM" id="MobiDB-lite"/>
    </source>
</evidence>
<feature type="compositionally biased region" description="Low complexity" evidence="1">
    <location>
        <begin position="69"/>
        <end position="82"/>
    </location>
</feature>
<reference evidence="2 3" key="1">
    <citation type="submission" date="2017-03" db="EMBL/GenBank/DDBJ databases">
        <title>WGS assembly of Porphyra umbilicalis.</title>
        <authorList>
            <person name="Brawley S.H."/>
            <person name="Blouin N.A."/>
            <person name="Ficko-Blean E."/>
            <person name="Wheeler G.L."/>
            <person name="Lohr M."/>
            <person name="Goodson H.V."/>
            <person name="Jenkins J.W."/>
            <person name="Blaby-Haas C.E."/>
            <person name="Helliwell K.E."/>
            <person name="Chan C."/>
            <person name="Marriage T."/>
            <person name="Bhattacharya D."/>
            <person name="Klein A.S."/>
            <person name="Badis Y."/>
            <person name="Brodie J."/>
            <person name="Cao Y."/>
            <person name="Collen J."/>
            <person name="Dittami S.M."/>
            <person name="Gachon C.M."/>
            <person name="Green B.R."/>
            <person name="Karpowicz S."/>
            <person name="Kim J.W."/>
            <person name="Kudahl U."/>
            <person name="Lin S."/>
            <person name="Michel G."/>
            <person name="Mittag M."/>
            <person name="Olson B.J."/>
            <person name="Pangilinan J."/>
            <person name="Peng Y."/>
            <person name="Qiu H."/>
            <person name="Shu S."/>
            <person name="Singer J.T."/>
            <person name="Smith A.G."/>
            <person name="Sprecher B.N."/>
            <person name="Wagner V."/>
            <person name="Wang W."/>
            <person name="Wang Z.-Y."/>
            <person name="Yan J."/>
            <person name="Yarish C."/>
            <person name="Zoeuner-Riek S."/>
            <person name="Zhuang Y."/>
            <person name="Zou Y."/>
            <person name="Lindquist E.A."/>
            <person name="Grimwood J."/>
            <person name="Barry K."/>
            <person name="Rokhsar D.S."/>
            <person name="Schmutz J."/>
            <person name="Stiller J.W."/>
            <person name="Grossman A.R."/>
            <person name="Prochnik S.E."/>
        </authorList>
    </citation>
    <scope>NUCLEOTIDE SEQUENCE [LARGE SCALE GENOMIC DNA]</scope>
    <source>
        <strain evidence="2">4086291</strain>
    </source>
</reference>
<keyword evidence="3" id="KW-1185">Reference proteome</keyword>
<feature type="compositionally biased region" description="Basic residues" evidence="1">
    <location>
        <begin position="47"/>
        <end position="60"/>
    </location>
</feature>
<evidence type="ECO:0000313" key="3">
    <source>
        <dbReference type="Proteomes" id="UP000218209"/>
    </source>
</evidence>
<evidence type="ECO:0000313" key="2">
    <source>
        <dbReference type="EMBL" id="OSX72947.1"/>
    </source>
</evidence>
<proteinExistence type="predicted"/>
<dbReference type="Proteomes" id="UP000218209">
    <property type="component" value="Unassembled WGS sequence"/>
</dbReference>
<name>A0A1X6NWI0_PORUM</name>
<feature type="region of interest" description="Disordered" evidence="1">
    <location>
        <begin position="1"/>
        <end position="196"/>
    </location>
</feature>
<organism evidence="2 3">
    <name type="scientific">Porphyra umbilicalis</name>
    <name type="common">Purple laver</name>
    <name type="synonym">Red alga</name>
    <dbReference type="NCBI Taxonomy" id="2786"/>
    <lineage>
        <taxon>Eukaryota</taxon>
        <taxon>Rhodophyta</taxon>
        <taxon>Bangiophyceae</taxon>
        <taxon>Bangiales</taxon>
        <taxon>Bangiaceae</taxon>
        <taxon>Porphyra</taxon>
    </lineage>
</organism>
<feature type="compositionally biased region" description="Pro residues" evidence="1">
    <location>
        <begin position="1"/>
        <end position="16"/>
    </location>
</feature>
<protein>
    <submittedName>
        <fullName evidence="2">Uncharacterized protein</fullName>
    </submittedName>
</protein>
<dbReference type="EMBL" id="KV919029">
    <property type="protein sequence ID" value="OSX72947.1"/>
    <property type="molecule type" value="Genomic_DNA"/>
</dbReference>
<gene>
    <name evidence="2" type="ORF">BU14_0392s0005</name>
</gene>
<accession>A0A1X6NWI0</accession>